<evidence type="ECO:0000256" key="1">
    <source>
        <dbReference type="ARBA" id="ARBA00004922"/>
    </source>
</evidence>
<feature type="repeat" description="TPR" evidence="8">
    <location>
        <begin position="795"/>
        <end position="828"/>
    </location>
</feature>
<keyword evidence="7 8" id="KW-0802">TPR repeat</keyword>
<evidence type="ECO:0000313" key="11">
    <source>
        <dbReference type="EMBL" id="KAJ0407639.1"/>
    </source>
</evidence>
<evidence type="ECO:0000256" key="4">
    <source>
        <dbReference type="ARBA" id="ARBA00022676"/>
    </source>
</evidence>
<evidence type="ECO:0000256" key="2">
    <source>
        <dbReference type="ARBA" id="ARBA00005386"/>
    </source>
</evidence>
<dbReference type="PANTHER" id="PTHR44998">
    <property type="match status" value="1"/>
</dbReference>
<evidence type="ECO:0000259" key="10">
    <source>
        <dbReference type="Pfam" id="PF13844"/>
    </source>
</evidence>
<evidence type="ECO:0000313" key="12">
    <source>
        <dbReference type="Proteomes" id="UP001209570"/>
    </source>
</evidence>
<dbReference type="Pfam" id="PF13432">
    <property type="entry name" value="TPR_16"/>
    <property type="match status" value="2"/>
</dbReference>
<comment type="similarity">
    <text evidence="2">Belongs to the glycosyltransferase 41 family. O-GlcNAc transferase subfamily.</text>
</comment>
<dbReference type="SUPFAM" id="SSF48452">
    <property type="entry name" value="TPR-like"/>
    <property type="match status" value="2"/>
</dbReference>
<protein>
    <recommendedName>
        <fullName evidence="3">protein O-GlcNAc transferase</fullName>
        <ecNumber evidence="3">2.4.1.255</ecNumber>
    </recommendedName>
</protein>
<dbReference type="InterPro" id="IPR029489">
    <property type="entry name" value="OGT/SEC/SPY_C"/>
</dbReference>
<dbReference type="GO" id="GO:0097363">
    <property type="term" value="F:protein O-acetylglucosaminyltransferase activity"/>
    <property type="evidence" value="ECO:0007669"/>
    <property type="project" value="UniProtKB-EC"/>
</dbReference>
<dbReference type="PANTHER" id="PTHR44998:SF1">
    <property type="entry name" value="UDP-N-ACETYLGLUCOSAMINE--PEPTIDE N-ACETYLGLUCOSAMINYLTRANSFERASE 110 KDA SUBUNIT"/>
    <property type="match status" value="1"/>
</dbReference>
<dbReference type="SMART" id="SM00028">
    <property type="entry name" value="TPR"/>
    <property type="match status" value="9"/>
</dbReference>
<feature type="signal peptide" evidence="9">
    <location>
        <begin position="1"/>
        <end position="22"/>
    </location>
</feature>
<evidence type="ECO:0000256" key="7">
    <source>
        <dbReference type="ARBA" id="ARBA00022803"/>
    </source>
</evidence>
<comment type="pathway">
    <text evidence="1">Protein modification; protein glycosylation.</text>
</comment>
<evidence type="ECO:0000256" key="5">
    <source>
        <dbReference type="ARBA" id="ARBA00022679"/>
    </source>
</evidence>
<dbReference type="AlphaFoldDB" id="A0AAD5LR85"/>
<dbReference type="SUPFAM" id="SSF53756">
    <property type="entry name" value="UDP-Glycosyltransferase/glycogen phosphorylase"/>
    <property type="match status" value="1"/>
</dbReference>
<sequence length="1176" mass="131982">MRCLSRANVLFLVLLLVQLCHEWRVRVVDAAGDIVEAPPGTEHLVVEAVDWYRQALRATEHGDLLHARDCYERAIDAYPLLTVAYNNLGTIVFELTHNYSLAMDVLTRGLAAAHANNDTALAASMYNNMGFVTRERNARSVEYSLAAIELFNQALELNATFVSALFNKASALHGMLHDDEAEALYLQVLELEPHNEGAHLDLGAIYFSRRDFDRAIYHQDELIRHSRDPVIKRGALNNKGQFLKEQGRWVEALRVHEEAVRFEPEYPLALVNVVTARRTLCIWENTEELQDEMLYYVRRQLLANEPGVSSLLPYDSTLLSVTDEFRRRLAEAHSQTFAQSRTLELPARPTTSLSRHLRIGYLSFDFREHPMGQLTLGLIESHDRSKVSVLCYSYGPNDGSEWRLRAEIRCDEFYDCSASSDLEVARRIALDQVDILVDLMAHTKGARLGITALKPSRTIVNYLGFPGTMGSSFTDFALIDRYVVPPEIVHATMSERAIYLPHIYQVNQFEPDVHVCGADSDCIRETRVDQNLPLDAIVFCNFNTIDKMEPTSFTVWMNILRRVPVSVLWLLEPAKPHADDIVRRLRDQAASRGIDPQRLVFAPRLPKRLHLSRLTAADLFLDSFIYNAHSTASDALWANVPIVSLWGGTFPSRVAAALVHAGTGLPYLLPHSTREFEELAVLLATRPSLRSRYRQALSRHSLASPLFDTHRTTRHIETTYALLEDIQDLTPLGGYRHPPQILVAVSSARDFAPPENTAARIHGVLALGLQKQREHAIDDAIYVYRRVLLMNASHAEALHLLGLAHYQKQEFSVASRLISQAIEHNPTVALYLQNRAIAHIANGDLGAAIDDLKGTLRLAPNTPAAFDKLTDVLVDTGRYEEAVDVFSTFGGSYFDESNPVPDEDRIRLFMRYSFVLVRLNMSDQAIAVLEHAVSRYPQSFRLAYNLAATYNAIGDYAAGDERQVGTAVAEASRLLEAEVDGIFCVSSYQATAFPSRLRSKVIVTSNALEPEYFADGANDHTHFVYGSSPSRGLHTLLIAWPHIREAVPNATLSVYYGFTPAFLAWGQAHVPQFQEWKAEMELLLRQPGVQYHGLVDHHTLANAYASAGFYLYPTTFSETSCVSLMKAMANGAIPITSRFVDYPLAFKLLLCLLSPQFLFSSTAKLLTLTLKLFLPR</sequence>
<reference evidence="11" key="1">
    <citation type="submission" date="2021-12" db="EMBL/GenBank/DDBJ databases">
        <title>Prjna785345.</title>
        <authorList>
            <person name="Rujirawat T."/>
            <person name="Krajaejun T."/>
        </authorList>
    </citation>
    <scope>NUCLEOTIDE SEQUENCE</scope>
    <source>
        <strain evidence="11">Pi057C3</strain>
    </source>
</reference>
<dbReference type="Gene3D" id="3.40.50.2000">
    <property type="entry name" value="Glycogen Phosphorylase B"/>
    <property type="match status" value="2"/>
</dbReference>
<dbReference type="InterPro" id="IPR011990">
    <property type="entry name" value="TPR-like_helical_dom_sf"/>
</dbReference>
<dbReference type="Gene3D" id="1.25.40.10">
    <property type="entry name" value="Tetratricopeptide repeat domain"/>
    <property type="match status" value="4"/>
</dbReference>
<dbReference type="GO" id="GO:0006493">
    <property type="term" value="P:protein O-linked glycosylation"/>
    <property type="evidence" value="ECO:0007669"/>
    <property type="project" value="TreeGrafter"/>
</dbReference>
<keyword evidence="9" id="KW-0732">Signal</keyword>
<name>A0AAD5LR85_PYTIN</name>
<dbReference type="EC" id="2.4.1.255" evidence="3"/>
<organism evidence="11 12">
    <name type="scientific">Pythium insidiosum</name>
    <name type="common">Pythiosis disease agent</name>
    <dbReference type="NCBI Taxonomy" id="114742"/>
    <lineage>
        <taxon>Eukaryota</taxon>
        <taxon>Sar</taxon>
        <taxon>Stramenopiles</taxon>
        <taxon>Oomycota</taxon>
        <taxon>Peronosporomycetes</taxon>
        <taxon>Pythiales</taxon>
        <taxon>Pythiaceae</taxon>
        <taxon>Pythium</taxon>
    </lineage>
</organism>
<dbReference type="Proteomes" id="UP001209570">
    <property type="component" value="Unassembled WGS sequence"/>
</dbReference>
<keyword evidence="4" id="KW-0328">Glycosyltransferase</keyword>
<keyword evidence="5" id="KW-0808">Transferase</keyword>
<evidence type="ECO:0000256" key="6">
    <source>
        <dbReference type="ARBA" id="ARBA00022737"/>
    </source>
</evidence>
<dbReference type="Pfam" id="PF13844">
    <property type="entry name" value="Glyco_transf_41"/>
    <property type="match status" value="2"/>
</dbReference>
<feature type="domain" description="O-GlcNAc transferase C-terminal" evidence="10">
    <location>
        <begin position="520"/>
        <end position="714"/>
    </location>
</feature>
<keyword evidence="12" id="KW-1185">Reference proteome</keyword>
<evidence type="ECO:0000256" key="9">
    <source>
        <dbReference type="SAM" id="SignalP"/>
    </source>
</evidence>
<dbReference type="Gene3D" id="3.40.50.11380">
    <property type="match status" value="1"/>
</dbReference>
<evidence type="ECO:0000256" key="3">
    <source>
        <dbReference type="ARBA" id="ARBA00011970"/>
    </source>
</evidence>
<proteinExistence type="inferred from homology"/>
<keyword evidence="6" id="KW-0677">Repeat</keyword>
<feature type="domain" description="O-GlcNAc transferase C-terminal" evidence="10">
    <location>
        <begin position="281"/>
        <end position="507"/>
    </location>
</feature>
<gene>
    <name evidence="11" type="ORF">P43SY_010180</name>
</gene>
<dbReference type="PROSITE" id="PS50005">
    <property type="entry name" value="TPR"/>
    <property type="match status" value="1"/>
</dbReference>
<dbReference type="EMBL" id="JAKCXM010000019">
    <property type="protein sequence ID" value="KAJ0407639.1"/>
    <property type="molecule type" value="Genomic_DNA"/>
</dbReference>
<feature type="chain" id="PRO_5042286306" description="protein O-GlcNAc transferase" evidence="9">
    <location>
        <begin position="23"/>
        <end position="1176"/>
    </location>
</feature>
<comment type="caution">
    <text evidence="11">The sequence shown here is derived from an EMBL/GenBank/DDBJ whole genome shotgun (WGS) entry which is preliminary data.</text>
</comment>
<evidence type="ECO:0000256" key="8">
    <source>
        <dbReference type="PROSITE-ProRule" id="PRU00339"/>
    </source>
</evidence>
<dbReference type="InterPro" id="IPR019734">
    <property type="entry name" value="TPR_rpt"/>
</dbReference>
<accession>A0AAD5LR85</accession>